<gene>
    <name evidence="1" type="ORF">AURDEDRAFT_127808</name>
</gene>
<dbReference type="KEGG" id="adl:AURDEDRAFT_127808"/>
<protein>
    <recommendedName>
        <fullName evidence="3">F-box domain-containing protein</fullName>
    </recommendedName>
</protein>
<evidence type="ECO:0000313" key="2">
    <source>
        <dbReference type="Proteomes" id="UP000006514"/>
    </source>
</evidence>
<dbReference type="Proteomes" id="UP000006514">
    <property type="component" value="Unassembled WGS sequence"/>
</dbReference>
<sequence>MGQWFLLVNLDKCERQQFAKFFESIYEFQIHYYLSGRSFTARTSDELMTHLRQTAEEWVKDFQHDYGPYGNCPVTTPAFQSRNAQAQCPLLAKLPIEIIQKCFFKMPTLRDKACFALTCQAAWDIGRYPILAQLNGLYSWERDRILILGDSTSIDDVPPDVLNEEELAILRDIKAGTWRRSRADLDDILDAGACSRRPLTAEDFDVKDDAEYLTAPVVKARGMSKYAEAPVDDVREWLIANGGASGRKSWFHFHSECTDLWSKLVRHTLNAVPERGMILCNLTTHEYVRGAAFISARKRAPETYTPIQSFYMADALLMRIIWSPPDSYDGPQGVNPRGVWAGHRFEFRRKEELPRGEDGLVLPPWKDVSDELVRELWHFSSEHQDE</sequence>
<evidence type="ECO:0000313" key="1">
    <source>
        <dbReference type="EMBL" id="EJD40144.1"/>
    </source>
</evidence>
<dbReference type="OrthoDB" id="2588098at2759"/>
<accession>J0WWE4</accession>
<proteinExistence type="predicted"/>
<dbReference type="InParanoid" id="J0WWE4"/>
<dbReference type="eggNOG" id="ENOG502S952">
    <property type="taxonomic scope" value="Eukaryota"/>
</dbReference>
<evidence type="ECO:0008006" key="3">
    <source>
        <dbReference type="Google" id="ProtNLM"/>
    </source>
</evidence>
<organism evidence="1 2">
    <name type="scientific">Auricularia subglabra (strain TFB-10046 / SS5)</name>
    <name type="common">White-rot fungus</name>
    <name type="synonym">Auricularia delicata (strain TFB10046)</name>
    <dbReference type="NCBI Taxonomy" id="717982"/>
    <lineage>
        <taxon>Eukaryota</taxon>
        <taxon>Fungi</taxon>
        <taxon>Dikarya</taxon>
        <taxon>Basidiomycota</taxon>
        <taxon>Agaricomycotina</taxon>
        <taxon>Agaricomycetes</taxon>
        <taxon>Auriculariales</taxon>
        <taxon>Auriculariaceae</taxon>
        <taxon>Auricularia</taxon>
    </lineage>
</organism>
<dbReference type="EMBL" id="JH687805">
    <property type="protein sequence ID" value="EJD40144.1"/>
    <property type="molecule type" value="Genomic_DNA"/>
</dbReference>
<dbReference type="AlphaFoldDB" id="J0WWE4"/>
<reference evidence="2" key="1">
    <citation type="journal article" date="2012" name="Science">
        <title>The Paleozoic origin of enzymatic lignin decomposition reconstructed from 31 fungal genomes.</title>
        <authorList>
            <person name="Floudas D."/>
            <person name="Binder M."/>
            <person name="Riley R."/>
            <person name="Barry K."/>
            <person name="Blanchette R.A."/>
            <person name="Henrissat B."/>
            <person name="Martinez A.T."/>
            <person name="Otillar R."/>
            <person name="Spatafora J.W."/>
            <person name="Yadav J.S."/>
            <person name="Aerts A."/>
            <person name="Benoit I."/>
            <person name="Boyd A."/>
            <person name="Carlson A."/>
            <person name="Copeland A."/>
            <person name="Coutinho P.M."/>
            <person name="de Vries R.P."/>
            <person name="Ferreira P."/>
            <person name="Findley K."/>
            <person name="Foster B."/>
            <person name="Gaskell J."/>
            <person name="Glotzer D."/>
            <person name="Gorecki P."/>
            <person name="Heitman J."/>
            <person name="Hesse C."/>
            <person name="Hori C."/>
            <person name="Igarashi K."/>
            <person name="Jurgens J.A."/>
            <person name="Kallen N."/>
            <person name="Kersten P."/>
            <person name="Kohler A."/>
            <person name="Kuees U."/>
            <person name="Kumar T.K.A."/>
            <person name="Kuo A."/>
            <person name="LaButti K."/>
            <person name="Larrondo L.F."/>
            <person name="Lindquist E."/>
            <person name="Ling A."/>
            <person name="Lombard V."/>
            <person name="Lucas S."/>
            <person name="Lundell T."/>
            <person name="Martin R."/>
            <person name="McLaughlin D.J."/>
            <person name="Morgenstern I."/>
            <person name="Morin E."/>
            <person name="Murat C."/>
            <person name="Nagy L.G."/>
            <person name="Nolan M."/>
            <person name="Ohm R.A."/>
            <person name="Patyshakuliyeva A."/>
            <person name="Rokas A."/>
            <person name="Ruiz-Duenas F.J."/>
            <person name="Sabat G."/>
            <person name="Salamov A."/>
            <person name="Samejima M."/>
            <person name="Schmutz J."/>
            <person name="Slot J.C."/>
            <person name="St John F."/>
            <person name="Stenlid J."/>
            <person name="Sun H."/>
            <person name="Sun S."/>
            <person name="Syed K."/>
            <person name="Tsang A."/>
            <person name="Wiebenga A."/>
            <person name="Young D."/>
            <person name="Pisabarro A."/>
            <person name="Eastwood D.C."/>
            <person name="Martin F."/>
            <person name="Cullen D."/>
            <person name="Grigoriev I.V."/>
            <person name="Hibbett D.S."/>
        </authorList>
    </citation>
    <scope>NUCLEOTIDE SEQUENCE [LARGE SCALE GENOMIC DNA]</scope>
    <source>
        <strain evidence="2">TFB10046</strain>
    </source>
</reference>
<keyword evidence="2" id="KW-1185">Reference proteome</keyword>
<name>J0WWE4_AURST</name>